<dbReference type="Pfam" id="PF10192">
    <property type="entry name" value="GPR180-TMEM145_TM"/>
    <property type="match status" value="1"/>
</dbReference>
<evidence type="ECO:0000313" key="12">
    <source>
        <dbReference type="Proteomes" id="UP001150062"/>
    </source>
</evidence>
<feature type="domain" description="GPR180-like N-terminal" evidence="10">
    <location>
        <begin position="28"/>
        <end position="106"/>
    </location>
</feature>
<evidence type="ECO:0000259" key="9">
    <source>
        <dbReference type="Pfam" id="PF10192"/>
    </source>
</evidence>
<comment type="caution">
    <text evidence="11">The sequence shown here is derived from an EMBL/GenBank/DDBJ whole genome shotgun (WGS) entry which is preliminary data.</text>
</comment>
<feature type="transmembrane region" description="Helical" evidence="7">
    <location>
        <begin position="164"/>
        <end position="184"/>
    </location>
</feature>
<evidence type="ECO:0000313" key="11">
    <source>
        <dbReference type="EMBL" id="KAJ6235327.1"/>
    </source>
</evidence>
<feature type="compositionally biased region" description="Low complexity" evidence="6">
    <location>
        <begin position="427"/>
        <end position="436"/>
    </location>
</feature>
<dbReference type="InterPro" id="IPR053880">
    <property type="entry name" value="GPR180-like_N"/>
</dbReference>
<keyword evidence="3 7" id="KW-1133">Transmembrane helix</keyword>
<gene>
    <name evidence="11" type="ORF">M0813_28695</name>
</gene>
<proteinExistence type="predicted"/>
<feature type="signal peptide" evidence="8">
    <location>
        <begin position="1"/>
        <end position="24"/>
    </location>
</feature>
<evidence type="ECO:0000256" key="5">
    <source>
        <dbReference type="ARBA" id="ARBA00023180"/>
    </source>
</evidence>
<dbReference type="InterPro" id="IPR019336">
    <property type="entry name" value="GPR180/TMEM145_TM"/>
</dbReference>
<evidence type="ECO:0000256" key="8">
    <source>
        <dbReference type="SAM" id="SignalP"/>
    </source>
</evidence>
<evidence type="ECO:0000256" key="6">
    <source>
        <dbReference type="SAM" id="MobiDB-lite"/>
    </source>
</evidence>
<dbReference type="Proteomes" id="UP001150062">
    <property type="component" value="Unassembled WGS sequence"/>
</dbReference>
<evidence type="ECO:0000256" key="1">
    <source>
        <dbReference type="ARBA" id="ARBA00004141"/>
    </source>
</evidence>
<feature type="transmembrane region" description="Helical" evidence="7">
    <location>
        <begin position="373"/>
        <end position="390"/>
    </location>
</feature>
<keyword evidence="2 7" id="KW-0812">Transmembrane</keyword>
<keyword evidence="4 7" id="KW-0472">Membrane</keyword>
<feature type="transmembrane region" description="Helical" evidence="7">
    <location>
        <begin position="266"/>
        <end position="289"/>
    </location>
</feature>
<keyword evidence="11" id="KW-0675">Receptor</keyword>
<feature type="region of interest" description="Disordered" evidence="6">
    <location>
        <begin position="422"/>
        <end position="450"/>
    </location>
</feature>
<dbReference type="PANTHER" id="PTHR23252">
    <property type="entry name" value="INTIMAL THICKNESS RECEPTOR-RELATED"/>
    <property type="match status" value="1"/>
</dbReference>
<evidence type="ECO:0000256" key="4">
    <source>
        <dbReference type="ARBA" id="ARBA00023136"/>
    </source>
</evidence>
<comment type="subcellular location">
    <subcellularLocation>
        <location evidence="1">Membrane</location>
        <topology evidence="1">Multi-pass membrane protein</topology>
    </subcellularLocation>
</comment>
<sequence>MTNRLQLLVAISIILLVTTNTGSALRLQGSWKRSANWDYFTRFCFKKSEKQYGNFTWTIETKNTLTVGFYDDQKGSWDSVGNTKDTCLVKNSKAKSTRSITNHTKSTETFEDTKESHMWYFALSDCSAHQLEITQMDVHIWNPMVGKYSQEFSCEQEGLLALNIIYFILFTIVCFVQLFVSVKLQRTGDFHTILRFFLYILILRTAALLMNLIHFGSFAQNGMGSPGLIIFAGVVEVISQIGFFLIIIAIGLGWTINVKNIPHKKLLLIGSGTFLLLFIILIIAAYTVMDYGTHFIAFEAVPGILLLIFRLAILGIFLFFTLKTYRKESNKEKKSFFKKLMIIYGIWLGLIPIFIFISFGFSDIAREKATTAHILTLDFLAFVCMVYLLWPSVSKDYFKLTTPSLSTGEAQELKSGSDWAALADEGSSSSSSSSSSSEEEEEEKDKVDEL</sequence>
<dbReference type="PANTHER" id="PTHR23252:SF24">
    <property type="entry name" value="TRANSMEMBRANE PROTEIN 145"/>
    <property type="match status" value="1"/>
</dbReference>
<evidence type="ECO:0000256" key="7">
    <source>
        <dbReference type="SAM" id="Phobius"/>
    </source>
</evidence>
<evidence type="ECO:0000256" key="3">
    <source>
        <dbReference type="ARBA" id="ARBA00022989"/>
    </source>
</evidence>
<feature type="transmembrane region" description="Helical" evidence="7">
    <location>
        <begin position="295"/>
        <end position="320"/>
    </location>
</feature>
<keyword evidence="12" id="KW-1185">Reference proteome</keyword>
<reference evidence="11" key="1">
    <citation type="submission" date="2022-08" db="EMBL/GenBank/DDBJ databases">
        <title>Novel sulfate-reducing endosymbionts in the free-living metamonad Anaeramoeba.</title>
        <authorList>
            <person name="Jerlstrom-Hultqvist J."/>
            <person name="Cepicka I."/>
            <person name="Gallot-Lavallee L."/>
            <person name="Salas-Leiva D."/>
            <person name="Curtis B.A."/>
            <person name="Zahonova K."/>
            <person name="Pipaliya S."/>
            <person name="Dacks J."/>
            <person name="Roger A.J."/>
        </authorList>
    </citation>
    <scope>NUCLEOTIDE SEQUENCE</scope>
    <source>
        <strain evidence="11">Schooner1</strain>
    </source>
</reference>
<keyword evidence="5" id="KW-0325">Glycoprotein</keyword>
<dbReference type="InterPro" id="IPR047831">
    <property type="entry name" value="GPR180/TMEM145"/>
</dbReference>
<organism evidence="11 12">
    <name type="scientific">Anaeramoeba flamelloides</name>
    <dbReference type="NCBI Taxonomy" id="1746091"/>
    <lineage>
        <taxon>Eukaryota</taxon>
        <taxon>Metamonada</taxon>
        <taxon>Anaeramoebidae</taxon>
        <taxon>Anaeramoeba</taxon>
    </lineage>
</organism>
<feature type="domain" description="GPR180/TMEM145 transmembrane" evidence="9">
    <location>
        <begin position="166"/>
        <end position="385"/>
    </location>
</feature>
<protein>
    <submittedName>
        <fullName evidence="11">Intimal thickness receptor-related</fullName>
    </submittedName>
</protein>
<feature type="transmembrane region" description="Helical" evidence="7">
    <location>
        <begin position="341"/>
        <end position="361"/>
    </location>
</feature>
<feature type="chain" id="PRO_5047166587" evidence="8">
    <location>
        <begin position="25"/>
        <end position="450"/>
    </location>
</feature>
<feature type="transmembrane region" description="Helical" evidence="7">
    <location>
        <begin position="228"/>
        <end position="254"/>
    </location>
</feature>
<dbReference type="Pfam" id="PF21892">
    <property type="entry name" value="TMEM145_N"/>
    <property type="match status" value="1"/>
</dbReference>
<evidence type="ECO:0000256" key="2">
    <source>
        <dbReference type="ARBA" id="ARBA00022692"/>
    </source>
</evidence>
<evidence type="ECO:0000259" key="10">
    <source>
        <dbReference type="Pfam" id="PF21892"/>
    </source>
</evidence>
<dbReference type="EMBL" id="JAOAOG010000262">
    <property type="protein sequence ID" value="KAJ6235327.1"/>
    <property type="molecule type" value="Genomic_DNA"/>
</dbReference>
<accession>A0ABQ8XRS8</accession>
<keyword evidence="8" id="KW-0732">Signal</keyword>
<name>A0ABQ8XRS8_9EUKA</name>
<feature type="transmembrane region" description="Helical" evidence="7">
    <location>
        <begin position="196"/>
        <end position="216"/>
    </location>
</feature>